<evidence type="ECO:0000256" key="1">
    <source>
        <dbReference type="SAM" id="MobiDB-lite"/>
    </source>
</evidence>
<proteinExistence type="predicted"/>
<dbReference type="EMBL" id="GBRH01199326">
    <property type="protein sequence ID" value="JAD98569.1"/>
    <property type="molecule type" value="Transcribed_RNA"/>
</dbReference>
<dbReference type="AlphaFoldDB" id="A0A0A9ECV7"/>
<sequence length="21" mass="2368">MGMVMHQGFRKRADGPPSMFS</sequence>
<reference evidence="2" key="2">
    <citation type="journal article" date="2015" name="Data Brief">
        <title>Shoot transcriptome of the giant reed, Arundo donax.</title>
        <authorList>
            <person name="Barrero R.A."/>
            <person name="Guerrero F.D."/>
            <person name="Moolhuijzen P."/>
            <person name="Goolsby J.A."/>
            <person name="Tidwell J."/>
            <person name="Bellgard S.E."/>
            <person name="Bellgard M.I."/>
        </authorList>
    </citation>
    <scope>NUCLEOTIDE SEQUENCE</scope>
    <source>
        <tissue evidence="2">Shoot tissue taken approximately 20 cm above the soil surface</tissue>
    </source>
</reference>
<accession>A0A0A9ECV7</accession>
<organism evidence="2">
    <name type="scientific">Arundo donax</name>
    <name type="common">Giant reed</name>
    <name type="synonym">Donax arundinaceus</name>
    <dbReference type="NCBI Taxonomy" id="35708"/>
    <lineage>
        <taxon>Eukaryota</taxon>
        <taxon>Viridiplantae</taxon>
        <taxon>Streptophyta</taxon>
        <taxon>Embryophyta</taxon>
        <taxon>Tracheophyta</taxon>
        <taxon>Spermatophyta</taxon>
        <taxon>Magnoliopsida</taxon>
        <taxon>Liliopsida</taxon>
        <taxon>Poales</taxon>
        <taxon>Poaceae</taxon>
        <taxon>PACMAD clade</taxon>
        <taxon>Arundinoideae</taxon>
        <taxon>Arundineae</taxon>
        <taxon>Arundo</taxon>
    </lineage>
</organism>
<evidence type="ECO:0000313" key="2">
    <source>
        <dbReference type="EMBL" id="JAD98569.1"/>
    </source>
</evidence>
<reference evidence="2" key="1">
    <citation type="submission" date="2014-09" db="EMBL/GenBank/DDBJ databases">
        <authorList>
            <person name="Magalhaes I.L.F."/>
            <person name="Oliveira U."/>
            <person name="Santos F.R."/>
            <person name="Vidigal T.H.D.A."/>
            <person name="Brescovit A.D."/>
            <person name="Santos A.J."/>
        </authorList>
    </citation>
    <scope>NUCLEOTIDE SEQUENCE</scope>
    <source>
        <tissue evidence="2">Shoot tissue taken approximately 20 cm above the soil surface</tissue>
    </source>
</reference>
<feature type="region of interest" description="Disordered" evidence="1">
    <location>
        <begin position="1"/>
        <end position="21"/>
    </location>
</feature>
<protein>
    <submittedName>
        <fullName evidence="2">Uncharacterized protein</fullName>
    </submittedName>
</protein>
<name>A0A0A9ECV7_ARUDO</name>